<accession>A0ABD2YJW3</accession>
<keyword evidence="2" id="KW-0274">FAD</keyword>
<comment type="cofactor">
    <cofactor evidence="2">
        <name>FAD</name>
        <dbReference type="ChEBI" id="CHEBI:57692"/>
    </cofactor>
    <text evidence="2">Binds 1 FAD per subunit.</text>
</comment>
<evidence type="ECO:0000313" key="4">
    <source>
        <dbReference type="EMBL" id="KAL3506132.1"/>
    </source>
</evidence>
<dbReference type="Gene3D" id="1.25.40.80">
    <property type="match status" value="1"/>
</dbReference>
<dbReference type="PROSITE" id="PS51645">
    <property type="entry name" value="PHR_CRY_ALPHA_BETA"/>
    <property type="match status" value="1"/>
</dbReference>
<keyword evidence="2" id="KW-0285">Flavoprotein</keyword>
<dbReference type="Gene3D" id="3.40.50.620">
    <property type="entry name" value="HUPs"/>
    <property type="match status" value="1"/>
</dbReference>
<comment type="caution">
    <text evidence="4">The sequence shown here is derived from an EMBL/GenBank/DDBJ whole genome shotgun (WGS) entry which is preliminary data.</text>
</comment>
<proteinExistence type="inferred from homology"/>
<keyword evidence="5" id="KW-1185">Reference proteome</keyword>
<reference evidence="4 5" key="1">
    <citation type="submission" date="2024-11" db="EMBL/GenBank/DDBJ databases">
        <title>A near-complete genome assembly of Cinchona calisaya.</title>
        <authorList>
            <person name="Lian D.C."/>
            <person name="Zhao X.W."/>
            <person name="Wei L."/>
        </authorList>
    </citation>
    <scope>NUCLEOTIDE SEQUENCE [LARGE SCALE GENOMIC DNA]</scope>
    <source>
        <tissue evidence="4">Nenye</tissue>
    </source>
</reference>
<dbReference type="SUPFAM" id="SSF48173">
    <property type="entry name" value="Cryptochrome/photolyase FAD-binding domain"/>
    <property type="match status" value="1"/>
</dbReference>
<dbReference type="PANTHER" id="PTHR11455">
    <property type="entry name" value="CRYPTOCHROME"/>
    <property type="match status" value="1"/>
</dbReference>
<feature type="domain" description="Photolyase/cryptochrome alpha/beta" evidence="3">
    <location>
        <begin position="1"/>
        <end position="112"/>
    </location>
</feature>
<evidence type="ECO:0000259" key="3">
    <source>
        <dbReference type="PROSITE" id="PS51645"/>
    </source>
</evidence>
<organism evidence="4 5">
    <name type="scientific">Cinchona calisaya</name>
    <dbReference type="NCBI Taxonomy" id="153742"/>
    <lineage>
        <taxon>Eukaryota</taxon>
        <taxon>Viridiplantae</taxon>
        <taxon>Streptophyta</taxon>
        <taxon>Embryophyta</taxon>
        <taxon>Tracheophyta</taxon>
        <taxon>Spermatophyta</taxon>
        <taxon>Magnoliopsida</taxon>
        <taxon>eudicotyledons</taxon>
        <taxon>Gunneridae</taxon>
        <taxon>Pentapetalae</taxon>
        <taxon>asterids</taxon>
        <taxon>lamiids</taxon>
        <taxon>Gentianales</taxon>
        <taxon>Rubiaceae</taxon>
        <taxon>Cinchonoideae</taxon>
        <taxon>Cinchoneae</taxon>
        <taxon>Cinchona</taxon>
    </lineage>
</organism>
<dbReference type="Proteomes" id="UP001630127">
    <property type="component" value="Unassembled WGS sequence"/>
</dbReference>
<dbReference type="InterPro" id="IPR036155">
    <property type="entry name" value="Crypto/Photolyase_N_sf"/>
</dbReference>
<feature type="binding site" evidence="2">
    <location>
        <position position="205"/>
    </location>
    <ligand>
        <name>FAD</name>
        <dbReference type="ChEBI" id="CHEBI:57692"/>
    </ligand>
</feature>
<dbReference type="SUPFAM" id="SSF52425">
    <property type="entry name" value="Cryptochrome/photolyase, N-terminal domain"/>
    <property type="match status" value="1"/>
</dbReference>
<dbReference type="InterPro" id="IPR014729">
    <property type="entry name" value="Rossmann-like_a/b/a_fold"/>
</dbReference>
<evidence type="ECO:0000256" key="2">
    <source>
        <dbReference type="PIRSR" id="PIRSR602081-1"/>
    </source>
</evidence>
<evidence type="ECO:0000256" key="1">
    <source>
        <dbReference type="ARBA" id="ARBA00005862"/>
    </source>
</evidence>
<dbReference type="GO" id="GO:0006139">
    <property type="term" value="P:nucleobase-containing compound metabolic process"/>
    <property type="evidence" value="ECO:0007669"/>
    <property type="project" value="UniProtKB-ARBA"/>
</dbReference>
<dbReference type="PANTHER" id="PTHR11455:SF18">
    <property type="entry name" value="SI:CH1073-390K14.1"/>
    <property type="match status" value="1"/>
</dbReference>
<dbReference type="EMBL" id="JBJUIK010000013">
    <property type="protein sequence ID" value="KAL3506132.1"/>
    <property type="molecule type" value="Genomic_DNA"/>
</dbReference>
<dbReference type="AlphaFoldDB" id="A0ABD2YJW3"/>
<gene>
    <name evidence="4" type="ORF">ACH5RR_031514</name>
</gene>
<comment type="similarity">
    <text evidence="1">Belongs to the DNA photolyase class-1 family.</text>
</comment>
<dbReference type="InterPro" id="IPR036134">
    <property type="entry name" value="Crypto/Photolyase_FAD-like_sf"/>
</dbReference>
<sequence>MVWKDLKIEDNLAVAAAARNSCVFPVFIWCPEGQFYPGRVSRWFLKHSLIQLEQSLSSIGAELVLIKAQSTLEHNYQLSLFSDPVSLVRDHNIKQKLGELSISVQSYIGESLYAPWEVYDDGGHTFTTFDAFWDKCLRMLMEPASHLPPWQLVQDQFIGVQLMSWVLKMTQKNQVNALLGRGWPPGWSNADKALTEFVENHLCNYSKDRLGVSENSTSLLSPHPHFGELTYVSGSLPDGHELERLDSPEEYESSDVLLQIGKEIDIEETSRENS</sequence>
<feature type="binding site" evidence="2">
    <location>
        <begin position="217"/>
        <end position="221"/>
    </location>
    <ligand>
        <name>FAD</name>
        <dbReference type="ChEBI" id="CHEBI:57692"/>
    </ligand>
</feature>
<evidence type="ECO:0000313" key="5">
    <source>
        <dbReference type="Proteomes" id="UP001630127"/>
    </source>
</evidence>
<dbReference type="InterPro" id="IPR006050">
    <property type="entry name" value="DNA_photolyase_N"/>
</dbReference>
<name>A0ABD2YJW3_9GENT</name>
<dbReference type="Pfam" id="PF00875">
    <property type="entry name" value="DNA_photolyase"/>
    <property type="match status" value="1"/>
</dbReference>
<dbReference type="InterPro" id="IPR002081">
    <property type="entry name" value="Cryptochrome/DNA_photolyase_1"/>
</dbReference>
<protein>
    <recommendedName>
        <fullName evidence="3">Photolyase/cryptochrome alpha/beta domain-containing protein</fullName>
    </recommendedName>
</protein>